<dbReference type="OrthoDB" id="1550679at2"/>
<dbReference type="InterPro" id="IPR042214">
    <property type="entry name" value="TruD_catalytic"/>
</dbReference>
<dbReference type="PROSITE" id="PS01268">
    <property type="entry name" value="UPF0024"/>
    <property type="match status" value="1"/>
</dbReference>
<keyword evidence="3 4" id="KW-0413">Isomerase</keyword>
<evidence type="ECO:0000256" key="1">
    <source>
        <dbReference type="ARBA" id="ARBA00007953"/>
    </source>
</evidence>
<comment type="similarity">
    <text evidence="1 4">Belongs to the pseudouridine synthase TruD family.</text>
</comment>
<dbReference type="PANTHER" id="PTHR47811">
    <property type="entry name" value="TRNA PSEUDOURIDINE SYNTHASE D"/>
    <property type="match status" value="1"/>
</dbReference>
<protein>
    <recommendedName>
        <fullName evidence="4">tRNA pseudouridine synthase D</fullName>
        <ecNumber evidence="4">5.4.99.27</ecNumber>
    </recommendedName>
    <alternativeName>
        <fullName evidence="4">tRNA pseudouridine(13) synthase</fullName>
    </alternativeName>
    <alternativeName>
        <fullName evidence="4">tRNA pseudouridylate synthase D</fullName>
    </alternativeName>
    <alternativeName>
        <fullName evidence="4">tRNA-uridine isomerase D</fullName>
    </alternativeName>
</protein>
<feature type="domain" description="TRUD" evidence="5">
    <location>
        <begin position="146"/>
        <end position="292"/>
    </location>
</feature>
<gene>
    <name evidence="4" type="primary">truD</name>
    <name evidence="6" type="ORF">BTW07_16395</name>
</gene>
<dbReference type="Gene3D" id="3.30.2350.20">
    <property type="entry name" value="TruD, catalytic domain"/>
    <property type="match status" value="1"/>
</dbReference>
<dbReference type="GO" id="GO:0031119">
    <property type="term" value="P:tRNA pseudouridine synthesis"/>
    <property type="evidence" value="ECO:0007669"/>
    <property type="project" value="UniProtKB-UniRule"/>
</dbReference>
<evidence type="ECO:0000313" key="7">
    <source>
        <dbReference type="Proteomes" id="UP000186878"/>
    </source>
</evidence>
<name>A0A1Q8SP41_9GAMM</name>
<feature type="active site" description="Nucleophile" evidence="4">
    <location>
        <position position="68"/>
    </location>
</feature>
<dbReference type="PANTHER" id="PTHR47811:SF1">
    <property type="entry name" value="TRNA PSEUDOURIDINE SYNTHASE D"/>
    <property type="match status" value="1"/>
</dbReference>
<dbReference type="SUPFAM" id="SSF55120">
    <property type="entry name" value="Pseudouridine synthase"/>
    <property type="match status" value="1"/>
</dbReference>
<evidence type="ECO:0000256" key="4">
    <source>
        <dbReference type="HAMAP-Rule" id="MF_01082"/>
    </source>
</evidence>
<dbReference type="InterPro" id="IPR020119">
    <property type="entry name" value="PsdUridine_synth_TruD_CS"/>
</dbReference>
<dbReference type="STRING" id="404433.BTW07_16395"/>
<dbReference type="PROSITE" id="PS50984">
    <property type="entry name" value="TRUD"/>
    <property type="match status" value="1"/>
</dbReference>
<dbReference type="Proteomes" id="UP000186878">
    <property type="component" value="Unassembled WGS sequence"/>
</dbReference>
<dbReference type="InterPro" id="IPR020103">
    <property type="entry name" value="PsdUridine_synth_cat_dom_sf"/>
</dbReference>
<dbReference type="InterPro" id="IPR043165">
    <property type="entry name" value="TruD_insert_sf"/>
</dbReference>
<dbReference type="EMBL" id="MSDO01000025">
    <property type="protein sequence ID" value="OLO03156.1"/>
    <property type="molecule type" value="Genomic_DNA"/>
</dbReference>
<dbReference type="InterPro" id="IPR011760">
    <property type="entry name" value="PsdUridine_synth_TruD_insert"/>
</dbReference>
<dbReference type="GO" id="GO:0003723">
    <property type="term" value="F:RNA binding"/>
    <property type="evidence" value="ECO:0007669"/>
    <property type="project" value="InterPro"/>
</dbReference>
<keyword evidence="2 4" id="KW-0819">tRNA processing</keyword>
<evidence type="ECO:0000259" key="5">
    <source>
        <dbReference type="PROSITE" id="PS50984"/>
    </source>
</evidence>
<keyword evidence="7" id="KW-1185">Reference proteome</keyword>
<comment type="caution">
    <text evidence="6">The sequence shown here is derived from an EMBL/GenBank/DDBJ whole genome shotgun (WGS) entry which is preliminary data.</text>
</comment>
<dbReference type="AlphaFoldDB" id="A0A1Q8SP41"/>
<dbReference type="GO" id="GO:0005829">
    <property type="term" value="C:cytosol"/>
    <property type="evidence" value="ECO:0007669"/>
    <property type="project" value="TreeGrafter"/>
</dbReference>
<sequence length="332" mass="37001">MPTVAGDYRQRAEDFQVEEQFDFTPEGQGEHLWLWLEKRGSTTPDLARLLARAVDIPVRDVGFSGLKDRDAVTRQWFSLALPGREPPPGWKAGLAERHVECLEAVRHPRKLKRGVHRANRFRLRIQGEAIASSATRERWDRLVADGVPNYFGPQRFGPAGRNLHRARQLLARGWRKRQDPQGLLLSTARSYLFNAVLSARVADGSWCVPQPGDVLNLDGTASRFACETIDQQLLARAQAGDLHPTGPLWGKGRLESLADVAGRETAIATGFAELADGLIQAGVRQDRRPLRLRLADASWEAADDAVWLSFSLPRGAFATSVLRELFQHPSLI</sequence>
<dbReference type="EC" id="5.4.99.27" evidence="4"/>
<comment type="function">
    <text evidence="4">Responsible for synthesis of pseudouridine from uracil-13 in transfer RNAs.</text>
</comment>
<organism evidence="6 7">
    <name type="scientific">Salinicola socius</name>
    <dbReference type="NCBI Taxonomy" id="404433"/>
    <lineage>
        <taxon>Bacteria</taxon>
        <taxon>Pseudomonadati</taxon>
        <taxon>Pseudomonadota</taxon>
        <taxon>Gammaproteobacteria</taxon>
        <taxon>Oceanospirillales</taxon>
        <taxon>Halomonadaceae</taxon>
        <taxon>Salinicola</taxon>
    </lineage>
</organism>
<dbReference type="InterPro" id="IPR001656">
    <property type="entry name" value="PsdUridine_synth_TruD"/>
</dbReference>
<dbReference type="GO" id="GO:0160150">
    <property type="term" value="F:tRNA pseudouridine(13) synthase activity"/>
    <property type="evidence" value="ECO:0007669"/>
    <property type="project" value="UniProtKB-EC"/>
</dbReference>
<proteinExistence type="inferred from homology"/>
<evidence type="ECO:0000256" key="3">
    <source>
        <dbReference type="ARBA" id="ARBA00023235"/>
    </source>
</evidence>
<evidence type="ECO:0000313" key="6">
    <source>
        <dbReference type="EMBL" id="OLO03156.1"/>
    </source>
</evidence>
<dbReference type="Pfam" id="PF01142">
    <property type="entry name" value="TruD"/>
    <property type="match status" value="2"/>
</dbReference>
<comment type="catalytic activity">
    <reaction evidence="4">
        <text>uridine(13) in tRNA = pseudouridine(13) in tRNA</text>
        <dbReference type="Rhea" id="RHEA:42540"/>
        <dbReference type="Rhea" id="RHEA-COMP:10105"/>
        <dbReference type="Rhea" id="RHEA-COMP:10106"/>
        <dbReference type="ChEBI" id="CHEBI:65314"/>
        <dbReference type="ChEBI" id="CHEBI:65315"/>
        <dbReference type="EC" id="5.4.99.27"/>
    </reaction>
</comment>
<dbReference type="HAMAP" id="MF_01082">
    <property type="entry name" value="TruD"/>
    <property type="match status" value="1"/>
</dbReference>
<reference evidence="6 7" key="1">
    <citation type="submission" date="2016-12" db="EMBL/GenBank/DDBJ databases">
        <title>Draft genome sequences of strains Salinicola socius SMB35, Salinicola sp. MH3R3-1 and Chromohalobacter sp. SMB17 from the Verkhnekamsk potash mining region of Russia.</title>
        <authorList>
            <person name="Mavrodi D.V."/>
            <person name="Olsson B.E."/>
            <person name="Korsakova E.S."/>
            <person name="Pyankova A."/>
            <person name="Mavrodi O.V."/>
            <person name="Plotnikova E.G."/>
        </authorList>
    </citation>
    <scope>NUCLEOTIDE SEQUENCE [LARGE SCALE GENOMIC DNA]</scope>
    <source>
        <strain evidence="6 7">SMB35</strain>
    </source>
</reference>
<accession>A0A1Q8SP41</accession>
<evidence type="ECO:0000256" key="2">
    <source>
        <dbReference type="ARBA" id="ARBA00022694"/>
    </source>
</evidence>
<dbReference type="Gene3D" id="3.30.2340.10">
    <property type="entry name" value="TruD, insertion domain"/>
    <property type="match status" value="1"/>
</dbReference>
<dbReference type="InterPro" id="IPR050170">
    <property type="entry name" value="TruD_pseudoU_synthase"/>
</dbReference>